<dbReference type="SUPFAM" id="SSF51206">
    <property type="entry name" value="cAMP-binding domain-like"/>
    <property type="match status" value="1"/>
</dbReference>
<organism evidence="9 10">
    <name type="scientific">Bradyrhizobium brasilense</name>
    <dbReference type="NCBI Taxonomy" id="1419277"/>
    <lineage>
        <taxon>Bacteria</taxon>
        <taxon>Pseudomonadati</taxon>
        <taxon>Pseudomonadota</taxon>
        <taxon>Alphaproteobacteria</taxon>
        <taxon>Hyphomicrobiales</taxon>
        <taxon>Nitrobacteraceae</taxon>
        <taxon>Bradyrhizobium</taxon>
    </lineage>
</organism>
<reference evidence="9 10" key="1">
    <citation type="submission" date="2016-10" db="EMBL/GenBank/DDBJ databases">
        <authorList>
            <person name="de Groot N.N."/>
        </authorList>
    </citation>
    <scope>NUCLEOTIDE SEQUENCE [LARGE SCALE GENOMIC DNA]</scope>
    <source>
        <strain evidence="9 10">R5</strain>
    </source>
</reference>
<feature type="domain" description="STAS" evidence="8">
    <location>
        <begin position="355"/>
        <end position="466"/>
    </location>
</feature>
<dbReference type="EC" id="3.5.1.2" evidence="3 6"/>
<comment type="subunit">
    <text evidence="2 6">Homotetramer.</text>
</comment>
<evidence type="ECO:0000256" key="2">
    <source>
        <dbReference type="ARBA" id="ARBA00011881"/>
    </source>
</evidence>
<dbReference type="CDD" id="cd07042">
    <property type="entry name" value="STAS_SulP_like_sulfate_transporter"/>
    <property type="match status" value="1"/>
</dbReference>
<evidence type="ECO:0000313" key="9">
    <source>
        <dbReference type="EMBL" id="SDC00943.1"/>
    </source>
</evidence>
<dbReference type="PANTHER" id="PTHR12544">
    <property type="entry name" value="GLUTAMINASE"/>
    <property type="match status" value="1"/>
</dbReference>
<dbReference type="SMART" id="SM00100">
    <property type="entry name" value="cNMP"/>
    <property type="match status" value="1"/>
</dbReference>
<comment type="similarity">
    <text evidence="1 6">Belongs to the glutaminase family.</text>
</comment>
<dbReference type="EMBL" id="FMZW01000001">
    <property type="protein sequence ID" value="SDC00943.1"/>
    <property type="molecule type" value="Genomic_DNA"/>
</dbReference>
<dbReference type="Gene3D" id="3.30.750.24">
    <property type="entry name" value="STAS domain"/>
    <property type="match status" value="1"/>
</dbReference>
<keyword evidence="6" id="KW-0007">Acetylation</keyword>
<evidence type="ECO:0000256" key="3">
    <source>
        <dbReference type="ARBA" id="ARBA00012918"/>
    </source>
</evidence>
<dbReference type="Proteomes" id="UP000199245">
    <property type="component" value="Unassembled WGS sequence"/>
</dbReference>
<comment type="catalytic activity">
    <reaction evidence="5 6">
        <text>L-glutamine + H2O = L-glutamate + NH4(+)</text>
        <dbReference type="Rhea" id="RHEA:15889"/>
        <dbReference type="ChEBI" id="CHEBI:15377"/>
        <dbReference type="ChEBI" id="CHEBI:28938"/>
        <dbReference type="ChEBI" id="CHEBI:29985"/>
        <dbReference type="ChEBI" id="CHEBI:58359"/>
        <dbReference type="EC" id="3.5.1.2"/>
    </reaction>
</comment>
<dbReference type="InterPro" id="IPR018488">
    <property type="entry name" value="cNMP-bd_CS"/>
</dbReference>
<dbReference type="Pfam" id="PF01740">
    <property type="entry name" value="STAS"/>
    <property type="match status" value="1"/>
</dbReference>
<proteinExistence type="inferred from homology"/>
<gene>
    <name evidence="6" type="primary">glsA</name>
    <name evidence="9" type="ORF">SAMN05216337_10014</name>
</gene>
<accession>A0A1G6I3J8</accession>
<keyword evidence="4 6" id="KW-0378">Hydrolase</keyword>
<dbReference type="InterPro" id="IPR012338">
    <property type="entry name" value="Beta-lactam/transpept-like"/>
</dbReference>
<dbReference type="Pfam" id="PF04960">
    <property type="entry name" value="Glutaminase"/>
    <property type="match status" value="1"/>
</dbReference>
<feature type="binding site" evidence="6">
    <location>
        <position position="134"/>
    </location>
    <ligand>
        <name>substrate</name>
    </ligand>
</feature>
<dbReference type="Gene3D" id="2.60.120.10">
    <property type="entry name" value="Jelly Rolls"/>
    <property type="match status" value="1"/>
</dbReference>
<dbReference type="GO" id="GO:0006537">
    <property type="term" value="P:glutamate biosynthetic process"/>
    <property type="evidence" value="ECO:0007669"/>
    <property type="project" value="TreeGrafter"/>
</dbReference>
<evidence type="ECO:0000259" key="8">
    <source>
        <dbReference type="PROSITE" id="PS50801"/>
    </source>
</evidence>
<dbReference type="AlphaFoldDB" id="A0A1G6I3J8"/>
<dbReference type="InterPro" id="IPR015868">
    <property type="entry name" value="Glutaminase"/>
</dbReference>
<feature type="binding site" evidence="6">
    <location>
        <position position="279"/>
    </location>
    <ligand>
        <name>substrate</name>
    </ligand>
</feature>
<dbReference type="PROSITE" id="PS50801">
    <property type="entry name" value="STAS"/>
    <property type="match status" value="1"/>
</dbReference>
<dbReference type="NCBIfam" id="TIGR03814">
    <property type="entry name" value="Gln_ase"/>
    <property type="match status" value="1"/>
</dbReference>
<feature type="binding site" evidence="6">
    <location>
        <position position="209"/>
    </location>
    <ligand>
        <name>substrate</name>
    </ligand>
</feature>
<feature type="binding site" evidence="6">
    <location>
        <position position="85"/>
    </location>
    <ligand>
        <name>substrate</name>
    </ligand>
</feature>
<name>A0A1G6I3J8_9BRAD</name>
<evidence type="ECO:0000256" key="1">
    <source>
        <dbReference type="ARBA" id="ARBA00011076"/>
    </source>
</evidence>
<dbReference type="PROSITE" id="PS00888">
    <property type="entry name" value="CNMP_BINDING_1"/>
    <property type="match status" value="1"/>
</dbReference>
<evidence type="ECO:0000256" key="6">
    <source>
        <dbReference type="HAMAP-Rule" id="MF_00313"/>
    </source>
</evidence>
<dbReference type="GO" id="GO:0004359">
    <property type="term" value="F:glutaminase activity"/>
    <property type="evidence" value="ECO:0007669"/>
    <property type="project" value="UniProtKB-UniRule"/>
</dbReference>
<feature type="binding site" evidence="6">
    <location>
        <position position="178"/>
    </location>
    <ligand>
        <name>substrate</name>
    </ligand>
</feature>
<dbReference type="Gene3D" id="3.40.710.10">
    <property type="entry name" value="DD-peptidase/beta-lactamase superfamily"/>
    <property type="match status" value="1"/>
</dbReference>
<dbReference type="PANTHER" id="PTHR12544:SF29">
    <property type="entry name" value="GLUTAMINASE"/>
    <property type="match status" value="1"/>
</dbReference>
<dbReference type="SUPFAM" id="SSF56601">
    <property type="entry name" value="beta-lactamase/transpeptidase-like"/>
    <property type="match status" value="1"/>
</dbReference>
<dbReference type="HAMAP" id="MF_00313">
    <property type="entry name" value="Glutaminase"/>
    <property type="match status" value="1"/>
</dbReference>
<feature type="binding site" evidence="6">
    <location>
        <position position="261"/>
    </location>
    <ligand>
        <name>substrate</name>
    </ligand>
</feature>
<dbReference type="GO" id="GO:0006543">
    <property type="term" value="P:L-glutamine catabolic process"/>
    <property type="evidence" value="ECO:0007669"/>
    <property type="project" value="TreeGrafter"/>
</dbReference>
<dbReference type="PROSITE" id="PS50042">
    <property type="entry name" value="CNMP_BINDING_3"/>
    <property type="match status" value="1"/>
</dbReference>
<dbReference type="SUPFAM" id="SSF52091">
    <property type="entry name" value="SpoIIaa-like"/>
    <property type="match status" value="1"/>
</dbReference>
<dbReference type="InterPro" id="IPR036513">
    <property type="entry name" value="STAS_dom_sf"/>
</dbReference>
<feature type="domain" description="Cyclic nucleotide-binding" evidence="7">
    <location>
        <begin position="491"/>
        <end position="585"/>
    </location>
</feature>
<feature type="binding site" evidence="6">
    <location>
        <position position="185"/>
    </location>
    <ligand>
        <name>substrate</name>
    </ligand>
</feature>
<dbReference type="InterPro" id="IPR000595">
    <property type="entry name" value="cNMP-bd_dom"/>
</dbReference>
<sequence length="634" mass="69004">MDVPTGWPIRGSADIRTTGYGTEPPLQRFLASCHQEFKSDNSGALADYIPELKRANPAHFGISLVTIDGHVYEVGDSAAPFTIQSVSKAFVFALALDLVGEARVASAIGVEPSGEAFNSIRLTNDNKPFNPMVNAGAIACSGLIHEVDGRAAFERIRDKLGQFAGRELDVDDAVHASETATGNRNRAIAWLLRNYLVLQDGVDAVLDIYFRQCAILVTARDLAVMAATLANRGVNPVTGVQVVTPHVVARTLSVMTSSGMYDYAGEWIYRVGMPAKSGVGGGIVAALPSQLGLGTFSPLLDGHFNSVRGLKVCEALSARFDLHMLNRSGDVRTCIIADYDIFGITSRRSRQPHEQQILDDRHSDTRVIELVGALNFASIDYVTRRLSSEPPGAPLLILDFHRVPDITAAGAQLLAEKIATLGNSGVTTIISGVETTSPVWATIRAQIEEPKRLRHFPLLDDAVEWAEDQLIYRYGGFTETKETAHLGEQALLADLAPEEIAALAELSTPRRYDAGQRIVVAGEPANSLFFLQSGMVSVKLPSGVRLASLGPGMEFGEMAIIESRRSADVWADTPVKCLELPLDSFADYRQLHPQISMKIMRNLSALLARRLDPRQRQGRSVERLLRPADHPRPR</sequence>
<dbReference type="InterPro" id="IPR002645">
    <property type="entry name" value="STAS_dom"/>
</dbReference>
<evidence type="ECO:0000313" key="10">
    <source>
        <dbReference type="Proteomes" id="UP000199245"/>
    </source>
</evidence>
<dbReference type="FunFam" id="3.40.710.10:FF:000005">
    <property type="entry name" value="Glutaminase"/>
    <property type="match status" value="1"/>
</dbReference>
<protein>
    <recommendedName>
        <fullName evidence="3 6">Glutaminase</fullName>
        <ecNumber evidence="3 6">3.5.1.2</ecNumber>
    </recommendedName>
</protein>
<evidence type="ECO:0000259" key="7">
    <source>
        <dbReference type="PROSITE" id="PS50042"/>
    </source>
</evidence>
<dbReference type="Pfam" id="PF00027">
    <property type="entry name" value="cNMP_binding"/>
    <property type="match status" value="1"/>
</dbReference>
<evidence type="ECO:0000256" key="5">
    <source>
        <dbReference type="ARBA" id="ARBA00049534"/>
    </source>
</evidence>
<dbReference type="InterPro" id="IPR018490">
    <property type="entry name" value="cNMP-bd_dom_sf"/>
</dbReference>
<evidence type="ECO:0000256" key="4">
    <source>
        <dbReference type="ARBA" id="ARBA00022801"/>
    </source>
</evidence>
<dbReference type="InterPro" id="IPR014710">
    <property type="entry name" value="RmlC-like_jellyroll"/>
</dbReference>
<dbReference type="CDD" id="cd00038">
    <property type="entry name" value="CAP_ED"/>
    <property type="match status" value="1"/>
</dbReference>